<evidence type="ECO:0000313" key="5">
    <source>
        <dbReference type="EMBL" id="MCO1336809.1"/>
    </source>
</evidence>
<dbReference type="Pfam" id="PF12833">
    <property type="entry name" value="HTH_18"/>
    <property type="match status" value="1"/>
</dbReference>
<dbReference type="PROSITE" id="PS01124">
    <property type="entry name" value="HTH_ARAC_FAMILY_2"/>
    <property type="match status" value="1"/>
</dbReference>
<organism evidence="5 6">
    <name type="scientific">Microbulbifer okhotskensis</name>
    <dbReference type="NCBI Taxonomy" id="2926617"/>
    <lineage>
        <taxon>Bacteria</taxon>
        <taxon>Pseudomonadati</taxon>
        <taxon>Pseudomonadota</taxon>
        <taxon>Gammaproteobacteria</taxon>
        <taxon>Cellvibrionales</taxon>
        <taxon>Microbulbiferaceae</taxon>
        <taxon>Microbulbifer</taxon>
    </lineage>
</organism>
<comment type="caution">
    <text evidence="5">The sequence shown here is derived from an EMBL/GenBank/DDBJ whole genome shotgun (WGS) entry which is preliminary data.</text>
</comment>
<dbReference type="RefSeq" id="WP_252472748.1">
    <property type="nucleotide sequence ID" value="NZ_JALBWM010000202.1"/>
</dbReference>
<evidence type="ECO:0000256" key="1">
    <source>
        <dbReference type="ARBA" id="ARBA00023015"/>
    </source>
</evidence>
<keyword evidence="6" id="KW-1185">Reference proteome</keyword>
<accession>A0A9X2J7P3</accession>
<dbReference type="Gene3D" id="1.10.10.60">
    <property type="entry name" value="Homeodomain-like"/>
    <property type="match status" value="1"/>
</dbReference>
<evidence type="ECO:0000256" key="2">
    <source>
        <dbReference type="ARBA" id="ARBA00023125"/>
    </source>
</evidence>
<dbReference type="InterPro" id="IPR046532">
    <property type="entry name" value="DUF6597"/>
</dbReference>
<name>A0A9X2J7P3_9GAMM</name>
<gene>
    <name evidence="5" type="ORF">MO867_21000</name>
</gene>
<keyword evidence="1" id="KW-0805">Transcription regulation</keyword>
<dbReference type="AlphaFoldDB" id="A0A9X2J7P3"/>
<dbReference type="PANTHER" id="PTHR46796:SF13">
    <property type="entry name" value="HTH-TYPE TRANSCRIPTIONAL ACTIVATOR RHAS"/>
    <property type="match status" value="1"/>
</dbReference>
<evidence type="ECO:0000256" key="3">
    <source>
        <dbReference type="ARBA" id="ARBA00023163"/>
    </source>
</evidence>
<reference evidence="5" key="1">
    <citation type="journal article" date="2022" name="Arch. Microbiol.">
        <title>Microbulbifer okhotskensis sp. nov., isolated from a deep bottom sediment of the Okhotsk Sea.</title>
        <authorList>
            <person name="Romanenko L."/>
            <person name="Kurilenko V."/>
            <person name="Otstavnykh N."/>
            <person name="Velansky P."/>
            <person name="Isaeva M."/>
            <person name="Mikhailov V."/>
        </authorList>
    </citation>
    <scope>NUCLEOTIDE SEQUENCE</scope>
    <source>
        <strain evidence="5">OS29</strain>
    </source>
</reference>
<feature type="domain" description="HTH araC/xylS-type" evidence="4">
    <location>
        <begin position="179"/>
        <end position="264"/>
    </location>
</feature>
<dbReference type="SMART" id="SM00342">
    <property type="entry name" value="HTH_ARAC"/>
    <property type="match status" value="1"/>
</dbReference>
<dbReference type="GO" id="GO:0043565">
    <property type="term" value="F:sequence-specific DNA binding"/>
    <property type="evidence" value="ECO:0007669"/>
    <property type="project" value="InterPro"/>
</dbReference>
<sequence>MKNWKLSPTIENIAKYVECYWFLEKELHDQSFSYPKLNPDPSPHLIVANLDSTYGYTHSANTQNVRGSHWIFPHLKTFTMDHSAPFKIVGIKFKIGALYSLKMNNFSSKLDKIEMIDVNNHIGLRTFSPGQLLIRATEQKEQACNILDEALLPWLLDCHEDKHSHLVRQVMLLLGDTAIAEIGQKLHRSQRTIERSFVRVTGLSMKQVQSMIHLEEMLHYLYQLNKEEINWADVANKYGFSDQPHLIRHLKNSIGKTPANYVLHRDLAIDIYGDFEFE</sequence>
<evidence type="ECO:0000259" key="4">
    <source>
        <dbReference type="PROSITE" id="PS01124"/>
    </source>
</evidence>
<proteinExistence type="predicted"/>
<dbReference type="Pfam" id="PF20240">
    <property type="entry name" value="DUF6597"/>
    <property type="match status" value="1"/>
</dbReference>
<dbReference type="EMBL" id="JALBWM010000202">
    <property type="protein sequence ID" value="MCO1336809.1"/>
    <property type="molecule type" value="Genomic_DNA"/>
</dbReference>
<dbReference type="GO" id="GO:0003700">
    <property type="term" value="F:DNA-binding transcription factor activity"/>
    <property type="evidence" value="ECO:0007669"/>
    <property type="project" value="InterPro"/>
</dbReference>
<evidence type="ECO:0000313" key="6">
    <source>
        <dbReference type="Proteomes" id="UP001139028"/>
    </source>
</evidence>
<keyword evidence="2" id="KW-0238">DNA-binding</keyword>
<dbReference type="InterPro" id="IPR018060">
    <property type="entry name" value="HTH_AraC"/>
</dbReference>
<dbReference type="Proteomes" id="UP001139028">
    <property type="component" value="Unassembled WGS sequence"/>
</dbReference>
<keyword evidence="3" id="KW-0804">Transcription</keyword>
<dbReference type="InterPro" id="IPR050204">
    <property type="entry name" value="AraC_XylS_family_regulators"/>
</dbReference>
<dbReference type="PANTHER" id="PTHR46796">
    <property type="entry name" value="HTH-TYPE TRANSCRIPTIONAL ACTIVATOR RHAS-RELATED"/>
    <property type="match status" value="1"/>
</dbReference>
<protein>
    <submittedName>
        <fullName evidence="5">AraC family transcriptional regulator</fullName>
    </submittedName>
</protein>